<proteinExistence type="predicted"/>
<keyword evidence="2" id="KW-1185">Reference proteome</keyword>
<dbReference type="Proteomes" id="UP000035642">
    <property type="component" value="Unassembled WGS sequence"/>
</dbReference>
<accession>A0A158P9J2</accession>
<feature type="domain" description="DUF7754" evidence="1">
    <location>
        <begin position="244"/>
        <end position="291"/>
    </location>
</feature>
<organism evidence="2 3">
    <name type="scientific">Angiostrongylus cantonensis</name>
    <name type="common">Rat lungworm</name>
    <dbReference type="NCBI Taxonomy" id="6313"/>
    <lineage>
        <taxon>Eukaryota</taxon>
        <taxon>Metazoa</taxon>
        <taxon>Ecdysozoa</taxon>
        <taxon>Nematoda</taxon>
        <taxon>Chromadorea</taxon>
        <taxon>Rhabditida</taxon>
        <taxon>Rhabditina</taxon>
        <taxon>Rhabditomorpha</taxon>
        <taxon>Strongyloidea</taxon>
        <taxon>Metastrongylidae</taxon>
        <taxon>Angiostrongylus</taxon>
    </lineage>
</organism>
<dbReference type="InterPro" id="IPR056656">
    <property type="entry name" value="DUF7754"/>
</dbReference>
<name>A0A158P9J2_ANGCA</name>
<protein>
    <submittedName>
        <fullName evidence="3">BTB domain-containing protein</fullName>
    </submittedName>
</protein>
<dbReference type="WBParaSite" id="ACAC_0000831501-mRNA-1">
    <property type="protein sequence ID" value="ACAC_0000831501-mRNA-1"/>
    <property type="gene ID" value="ACAC_0000831501"/>
</dbReference>
<evidence type="ECO:0000259" key="1">
    <source>
        <dbReference type="Pfam" id="PF24937"/>
    </source>
</evidence>
<dbReference type="AlphaFoldDB" id="A0A158P9J2"/>
<reference evidence="3" key="2">
    <citation type="submission" date="2016-04" db="UniProtKB">
        <authorList>
            <consortium name="WormBaseParasite"/>
        </authorList>
    </citation>
    <scope>IDENTIFICATION</scope>
</reference>
<reference evidence="2" key="1">
    <citation type="submission" date="2012-09" db="EMBL/GenBank/DDBJ databases">
        <authorList>
            <person name="Martin A.A."/>
        </authorList>
    </citation>
    <scope>NUCLEOTIDE SEQUENCE</scope>
</reference>
<evidence type="ECO:0000313" key="3">
    <source>
        <dbReference type="WBParaSite" id="ACAC_0000831501-mRNA-1"/>
    </source>
</evidence>
<dbReference type="Pfam" id="PF24937">
    <property type="entry name" value="DUF7754"/>
    <property type="match status" value="1"/>
</dbReference>
<evidence type="ECO:0000313" key="2">
    <source>
        <dbReference type="Proteomes" id="UP000035642"/>
    </source>
</evidence>
<sequence>MSTGSSIIATEECETAEEIDNPSFGFIQFQLSVDDVGLQGVRIRPGSSEFEYEHFLFTVNQVRQENQCTIKFSCSTVAEYEWRIIAQMRIKVGISGSTILKVVDKDVFEFYPKARPISFEVTNDAVATVKFELRILNKLIEPLPTFEEGDLTIHFAEDTPIRVYRELLALFSPYMKQCTESTQRTSVGDFPKDAFIEMLYHIYPTLRPLYRNLRNLAKAAVAFQAIPLIYELSKNLFIGVRLLLISTIVFIYFDRAAQDGVWGHLIKLGFEPETFFGAEIYRRLVCPAILASSLNKSNITLIFRRTPFYVNRGLIQVHGTSKFTVTSDGHLHALFTREMEEQCAKGALIPGEVLVALLCSLYPLGPQVPTHFLRAAIVFCHDHDWNHVKNQLEQNLLQEPPESCDVYRDQIIFAEKFDLRNMLSICIQRAEASCNAFANELVRREDFNLISSKTRDLIMDRLCSGWGLEPKHVNKLGTREPTSFRERQIGLTGGGPQCLDDERNTATLANMDSDYYFGSVGELCVVKN</sequence>